<comment type="cofactor">
    <cofactor evidence="1">
        <name>Mn(2+)</name>
        <dbReference type="ChEBI" id="CHEBI:29035"/>
    </cofactor>
</comment>
<evidence type="ECO:0000256" key="8">
    <source>
        <dbReference type="RuleBase" id="RU004273"/>
    </source>
</evidence>
<dbReference type="Pfam" id="PF00149">
    <property type="entry name" value="Metallophos"/>
    <property type="match status" value="1"/>
</dbReference>
<dbReference type="EC" id="3.1.3.16" evidence="8"/>
<keyword evidence="3 8" id="KW-0378">Hydrolase</keyword>
<dbReference type="InterPro" id="IPR004843">
    <property type="entry name" value="Calcineurin-like_PHP"/>
</dbReference>
<feature type="region of interest" description="Disordered" evidence="9">
    <location>
        <begin position="385"/>
        <end position="406"/>
    </location>
</feature>
<comment type="caution">
    <text evidence="11">The sequence shown here is derived from an EMBL/GenBank/DDBJ whole genome shotgun (WGS) entry which is preliminary data.</text>
</comment>
<comment type="catalytic activity">
    <reaction evidence="7 8">
        <text>O-phospho-L-threonyl-[protein] + H2O = L-threonyl-[protein] + phosphate</text>
        <dbReference type="Rhea" id="RHEA:47004"/>
        <dbReference type="Rhea" id="RHEA-COMP:11060"/>
        <dbReference type="Rhea" id="RHEA-COMP:11605"/>
        <dbReference type="ChEBI" id="CHEBI:15377"/>
        <dbReference type="ChEBI" id="CHEBI:30013"/>
        <dbReference type="ChEBI" id="CHEBI:43474"/>
        <dbReference type="ChEBI" id="CHEBI:61977"/>
        <dbReference type="EC" id="3.1.3.16"/>
    </reaction>
</comment>
<comment type="similarity">
    <text evidence="8">Belongs to the PPP phosphatase family.</text>
</comment>
<evidence type="ECO:0000256" key="3">
    <source>
        <dbReference type="ARBA" id="ARBA00022801"/>
    </source>
</evidence>
<dbReference type="Proteomes" id="UP001620626">
    <property type="component" value="Unassembled WGS sequence"/>
</dbReference>
<dbReference type="GO" id="GO:0046872">
    <property type="term" value="F:metal ion binding"/>
    <property type="evidence" value="ECO:0007669"/>
    <property type="project" value="UniProtKB-KW"/>
</dbReference>
<keyword evidence="2" id="KW-0479">Metal-binding</keyword>
<sequence length="406" mass="45754">MQHQQHHQQETADGGEQQHGGASSLRAVSSTPLTTNQLDTLIATTLHCPSPEQFVHDVSIGTIWQLCEEASHVLREQGSLVETKPPLVMCGDIHGQFEDLKRIFNKMGYPPFTKYMFLGDIVDRGSQSVETIVLLLLYKVRYPTKFYVLRGNHECASINRTYGFYDEINERYGQHNVKPLWERFNMTFAWLPFVGLVSDCILCMHGGIAPEMTNIQQLRMLRRPYIDPPCPSLELDLLWADPSTAVEGTAPNPRGVSILFGADVVARVCRKLNIELVVRAHQCVPFGVSFFANSYMLTLFSAPMYQTEQNVGAVLVIDAKLQLSFRFFKGTQITPNIGTKKDLSGAGARRENIASAKVRIECRIEQNYSDKTDELRRKFAIKRAEMQKRQNGGAPNRLGTKSFNVP</sequence>
<feature type="region of interest" description="Disordered" evidence="9">
    <location>
        <begin position="1"/>
        <end position="29"/>
    </location>
</feature>
<evidence type="ECO:0000256" key="6">
    <source>
        <dbReference type="ARBA" id="ARBA00047761"/>
    </source>
</evidence>
<evidence type="ECO:0000313" key="11">
    <source>
        <dbReference type="EMBL" id="KAL3097602.1"/>
    </source>
</evidence>
<dbReference type="GO" id="GO:0004722">
    <property type="term" value="F:protein serine/threonine phosphatase activity"/>
    <property type="evidence" value="ECO:0007669"/>
    <property type="project" value="UniProtKB-EC"/>
</dbReference>
<dbReference type="PROSITE" id="PS00125">
    <property type="entry name" value="SER_THR_PHOSPHATASE"/>
    <property type="match status" value="1"/>
</dbReference>
<dbReference type="InterPro" id="IPR050341">
    <property type="entry name" value="PP1_catalytic_subunit"/>
</dbReference>
<organism evidence="11 12">
    <name type="scientific">Heterodera trifolii</name>
    <dbReference type="NCBI Taxonomy" id="157864"/>
    <lineage>
        <taxon>Eukaryota</taxon>
        <taxon>Metazoa</taxon>
        <taxon>Ecdysozoa</taxon>
        <taxon>Nematoda</taxon>
        <taxon>Chromadorea</taxon>
        <taxon>Rhabditida</taxon>
        <taxon>Tylenchina</taxon>
        <taxon>Tylenchomorpha</taxon>
        <taxon>Tylenchoidea</taxon>
        <taxon>Heteroderidae</taxon>
        <taxon>Heteroderinae</taxon>
        <taxon>Heterodera</taxon>
    </lineage>
</organism>
<protein>
    <recommendedName>
        <fullName evidence="8">Serine/threonine-protein phosphatase</fullName>
        <ecNumber evidence="8">3.1.3.16</ecNumber>
    </recommendedName>
</protein>
<reference evidence="11 12" key="1">
    <citation type="submission" date="2024-10" db="EMBL/GenBank/DDBJ databases">
        <authorList>
            <person name="Kim D."/>
        </authorList>
    </citation>
    <scope>NUCLEOTIDE SEQUENCE [LARGE SCALE GENOMIC DNA]</scope>
    <source>
        <strain evidence="11">BH-2024</strain>
    </source>
</reference>
<evidence type="ECO:0000256" key="7">
    <source>
        <dbReference type="ARBA" id="ARBA00048336"/>
    </source>
</evidence>
<dbReference type="PANTHER" id="PTHR11668">
    <property type="entry name" value="SERINE/THREONINE PROTEIN PHOSPHATASE"/>
    <property type="match status" value="1"/>
</dbReference>
<accession>A0ABD2K423</accession>
<evidence type="ECO:0000256" key="2">
    <source>
        <dbReference type="ARBA" id="ARBA00022723"/>
    </source>
</evidence>
<dbReference type="PANTHER" id="PTHR11668:SF300">
    <property type="entry name" value="SERINE_THREONINE-PROTEIN PHOSPHATASE"/>
    <property type="match status" value="1"/>
</dbReference>
<evidence type="ECO:0000313" key="12">
    <source>
        <dbReference type="Proteomes" id="UP001620626"/>
    </source>
</evidence>
<evidence type="ECO:0000256" key="5">
    <source>
        <dbReference type="ARBA" id="ARBA00023211"/>
    </source>
</evidence>
<dbReference type="PRINTS" id="PR00114">
    <property type="entry name" value="STPHPHTASE"/>
</dbReference>
<dbReference type="InterPro" id="IPR006186">
    <property type="entry name" value="Ser/Thr-sp_prot-phosphatase"/>
</dbReference>
<keyword evidence="5" id="KW-0464">Manganese</keyword>
<dbReference type="InterPro" id="IPR029052">
    <property type="entry name" value="Metallo-depent_PP-like"/>
</dbReference>
<dbReference type="SUPFAM" id="SSF56300">
    <property type="entry name" value="Metallo-dependent phosphatases"/>
    <property type="match status" value="1"/>
</dbReference>
<keyword evidence="12" id="KW-1185">Reference proteome</keyword>
<keyword evidence="4" id="KW-0904">Protein phosphatase</keyword>
<dbReference type="EMBL" id="JBICBT010000839">
    <property type="protein sequence ID" value="KAL3097602.1"/>
    <property type="molecule type" value="Genomic_DNA"/>
</dbReference>
<proteinExistence type="inferred from homology"/>
<dbReference type="SMART" id="SM00156">
    <property type="entry name" value="PP2Ac"/>
    <property type="match status" value="1"/>
</dbReference>
<name>A0ABD2K423_9BILA</name>
<evidence type="ECO:0000256" key="4">
    <source>
        <dbReference type="ARBA" id="ARBA00022912"/>
    </source>
</evidence>
<evidence type="ECO:0000259" key="10">
    <source>
        <dbReference type="PROSITE" id="PS00125"/>
    </source>
</evidence>
<feature type="domain" description="Serine/threonine specific protein phosphatases" evidence="10">
    <location>
        <begin position="149"/>
        <end position="154"/>
    </location>
</feature>
<dbReference type="AlphaFoldDB" id="A0ABD2K423"/>
<evidence type="ECO:0000256" key="9">
    <source>
        <dbReference type="SAM" id="MobiDB-lite"/>
    </source>
</evidence>
<gene>
    <name evidence="11" type="ORF">niasHT_023402</name>
</gene>
<comment type="catalytic activity">
    <reaction evidence="6">
        <text>O-phospho-L-seryl-[protein] + H2O = L-seryl-[protein] + phosphate</text>
        <dbReference type="Rhea" id="RHEA:20629"/>
        <dbReference type="Rhea" id="RHEA-COMP:9863"/>
        <dbReference type="Rhea" id="RHEA-COMP:11604"/>
        <dbReference type="ChEBI" id="CHEBI:15377"/>
        <dbReference type="ChEBI" id="CHEBI:29999"/>
        <dbReference type="ChEBI" id="CHEBI:43474"/>
        <dbReference type="ChEBI" id="CHEBI:83421"/>
        <dbReference type="EC" id="3.1.3.16"/>
    </reaction>
</comment>
<evidence type="ECO:0000256" key="1">
    <source>
        <dbReference type="ARBA" id="ARBA00001936"/>
    </source>
</evidence>
<dbReference type="Gene3D" id="3.60.21.10">
    <property type="match status" value="1"/>
</dbReference>